<dbReference type="AlphaFoldDB" id="W4JXL9"/>
<dbReference type="PANTHER" id="PTHR32361">
    <property type="entry name" value="FERRIC/CUPRIC REDUCTASE TRANSMEMBRANE COMPONENT"/>
    <property type="match status" value="1"/>
</dbReference>
<dbReference type="GO" id="GO:0015677">
    <property type="term" value="P:copper ion import"/>
    <property type="evidence" value="ECO:0007669"/>
    <property type="project" value="TreeGrafter"/>
</dbReference>
<dbReference type="GO" id="GO:0006826">
    <property type="term" value="P:iron ion transport"/>
    <property type="evidence" value="ECO:0007669"/>
    <property type="project" value="TreeGrafter"/>
</dbReference>
<dbReference type="InterPro" id="IPR013112">
    <property type="entry name" value="FAD-bd_8"/>
</dbReference>
<sequence length="479" mass="52612">MTATYITIMFTWTLINSNSTTGVKYDPAYYANRAGNIASVQTVLVVALGMKNNVISLITGVGSDRLNYLHRMTARVICVLLWIHAGGRFKIGLKGDTTLHNAWMRAGLLSITAFTVLCIVSLRPIRAVGYEFFFVAHFLLVLIMLLGGYFHAAEEEMGHYLWPSLFLWALDRFVRLCRVVVFNHSYFGLKSGLGTFNATAEVAAPGFVRLTFKRPKHLHWSAGQNAFLTMPGVSTLPFESHPFTIANADISRERTEEDLVFLVNTREGFTKRLMDIAKTRGSLKVFVDGPYGAPPRLEGFHTVVLIAGGSGITFTSPLLVDLVHRARKEPSVTRNVVFVWAIRHPDHINLIYGDLLETLSNLPANLNVDARIHITGSEDSALLSSESSSVTTDTEEDEKAMSKMLRLPKTQVSQGRPDVEDILKDACSLAQGEVSVNVCGPAGLTDRVRGALRSGAASPLSILKGGPSIELFVEHFGFA</sequence>
<dbReference type="InterPro" id="IPR017938">
    <property type="entry name" value="Riboflavin_synthase-like_b-brl"/>
</dbReference>
<comment type="catalytic activity">
    <reaction evidence="13">
        <text>2 a Fe(II)-siderophore + NADP(+) + H(+) = 2 a Fe(III)-siderophore + NADPH</text>
        <dbReference type="Rhea" id="RHEA:28795"/>
        <dbReference type="Rhea" id="RHEA-COMP:11342"/>
        <dbReference type="Rhea" id="RHEA-COMP:11344"/>
        <dbReference type="ChEBI" id="CHEBI:15378"/>
        <dbReference type="ChEBI" id="CHEBI:29033"/>
        <dbReference type="ChEBI" id="CHEBI:29034"/>
        <dbReference type="ChEBI" id="CHEBI:57783"/>
        <dbReference type="ChEBI" id="CHEBI:58349"/>
        <dbReference type="EC" id="1.16.1.9"/>
    </reaction>
</comment>
<keyword evidence="12" id="KW-0325">Glycoprotein</keyword>
<dbReference type="CDD" id="cd06186">
    <property type="entry name" value="NOX_Duox_like_FAD_NADP"/>
    <property type="match status" value="1"/>
</dbReference>
<evidence type="ECO:0000256" key="8">
    <source>
        <dbReference type="ARBA" id="ARBA00022989"/>
    </source>
</evidence>
<dbReference type="Proteomes" id="UP000030671">
    <property type="component" value="Unassembled WGS sequence"/>
</dbReference>
<dbReference type="RefSeq" id="XP_009549640.1">
    <property type="nucleotide sequence ID" value="XM_009551345.1"/>
</dbReference>
<evidence type="ECO:0000256" key="2">
    <source>
        <dbReference type="ARBA" id="ARBA00006278"/>
    </source>
</evidence>
<dbReference type="InterPro" id="IPR013130">
    <property type="entry name" value="Fe3_Rdtase_TM_dom"/>
</dbReference>
<evidence type="ECO:0000256" key="14">
    <source>
        <dbReference type="SAM" id="Phobius"/>
    </source>
</evidence>
<dbReference type="STRING" id="747525.W4JXL9"/>
<evidence type="ECO:0000256" key="12">
    <source>
        <dbReference type="ARBA" id="ARBA00023180"/>
    </source>
</evidence>
<evidence type="ECO:0000256" key="11">
    <source>
        <dbReference type="ARBA" id="ARBA00023136"/>
    </source>
</evidence>
<dbReference type="KEGG" id="hir:HETIRDRAFT_39263"/>
<evidence type="ECO:0000313" key="16">
    <source>
        <dbReference type="EMBL" id="ETW78224.1"/>
    </source>
</evidence>
<dbReference type="HOGENOM" id="CLU_010365_6_1_1"/>
<evidence type="ECO:0000256" key="10">
    <source>
        <dbReference type="ARBA" id="ARBA00023065"/>
    </source>
</evidence>
<keyword evidence="11 14" id="KW-0472">Membrane</keyword>
<keyword evidence="8 14" id="KW-1133">Transmembrane helix</keyword>
<evidence type="ECO:0000256" key="13">
    <source>
        <dbReference type="ARBA" id="ARBA00048483"/>
    </source>
</evidence>
<keyword evidence="5" id="KW-1003">Cell membrane</keyword>
<dbReference type="eggNOG" id="KOG0039">
    <property type="taxonomic scope" value="Eukaryota"/>
</dbReference>
<feature type="domain" description="FAD-binding FR-type" evidence="15">
    <location>
        <begin position="189"/>
        <end position="297"/>
    </location>
</feature>
<evidence type="ECO:0000313" key="17">
    <source>
        <dbReference type="Proteomes" id="UP000030671"/>
    </source>
</evidence>
<dbReference type="InterPro" id="IPR017927">
    <property type="entry name" value="FAD-bd_FR_type"/>
</dbReference>
<dbReference type="SUPFAM" id="SSF63380">
    <property type="entry name" value="Riboflavin synthase domain-like"/>
    <property type="match status" value="1"/>
</dbReference>
<evidence type="ECO:0000256" key="7">
    <source>
        <dbReference type="ARBA" id="ARBA00022982"/>
    </source>
</evidence>
<evidence type="ECO:0000256" key="6">
    <source>
        <dbReference type="ARBA" id="ARBA00022692"/>
    </source>
</evidence>
<dbReference type="EMBL" id="KI925462">
    <property type="protein sequence ID" value="ETW78224.1"/>
    <property type="molecule type" value="Genomic_DNA"/>
</dbReference>
<proteinExistence type="inferred from homology"/>
<dbReference type="Pfam" id="PF08030">
    <property type="entry name" value="NAD_binding_6"/>
    <property type="match status" value="1"/>
</dbReference>
<evidence type="ECO:0000256" key="9">
    <source>
        <dbReference type="ARBA" id="ARBA00023002"/>
    </source>
</evidence>
<keyword evidence="4" id="KW-0813">Transport</keyword>
<dbReference type="Pfam" id="PF08022">
    <property type="entry name" value="FAD_binding_8"/>
    <property type="match status" value="1"/>
</dbReference>
<name>W4JXL9_HETIT</name>
<evidence type="ECO:0000256" key="3">
    <source>
        <dbReference type="ARBA" id="ARBA00012668"/>
    </source>
</evidence>
<keyword evidence="7" id="KW-0249">Electron transport</keyword>
<dbReference type="Pfam" id="PF01794">
    <property type="entry name" value="Ferric_reduct"/>
    <property type="match status" value="1"/>
</dbReference>
<dbReference type="EC" id="1.16.1.9" evidence="3"/>
<dbReference type="InterPro" id="IPR051410">
    <property type="entry name" value="Ferric/Cupric_Reductase"/>
</dbReference>
<dbReference type="SFLD" id="SFLDG01168">
    <property type="entry name" value="Ferric_reductase_subgroup_(FRE"/>
    <property type="match status" value="1"/>
</dbReference>
<keyword evidence="9" id="KW-0560">Oxidoreductase</keyword>
<dbReference type="OrthoDB" id="4494341at2759"/>
<comment type="similarity">
    <text evidence="2">Belongs to the ferric reductase (FRE) family.</text>
</comment>
<dbReference type="FunCoup" id="W4JXL9">
    <property type="interactions" value="190"/>
</dbReference>
<dbReference type="GO" id="GO:0005886">
    <property type="term" value="C:plasma membrane"/>
    <property type="evidence" value="ECO:0007669"/>
    <property type="project" value="UniProtKB-SubCell"/>
</dbReference>
<evidence type="ECO:0000256" key="1">
    <source>
        <dbReference type="ARBA" id="ARBA00004651"/>
    </source>
</evidence>
<dbReference type="SUPFAM" id="SSF52343">
    <property type="entry name" value="Ferredoxin reductase-like, C-terminal NADP-linked domain"/>
    <property type="match status" value="1"/>
</dbReference>
<dbReference type="InterPro" id="IPR039261">
    <property type="entry name" value="FNR_nucleotide-bd"/>
</dbReference>
<dbReference type="Gene3D" id="3.40.50.80">
    <property type="entry name" value="Nucleotide-binding domain of ferredoxin-NADP reductase (FNR) module"/>
    <property type="match status" value="1"/>
</dbReference>
<dbReference type="PROSITE" id="PS51384">
    <property type="entry name" value="FAD_FR"/>
    <property type="match status" value="1"/>
</dbReference>
<dbReference type="GO" id="GO:0006879">
    <property type="term" value="P:intracellular iron ion homeostasis"/>
    <property type="evidence" value="ECO:0007669"/>
    <property type="project" value="TreeGrafter"/>
</dbReference>
<gene>
    <name evidence="16" type="ORF">HETIRDRAFT_39263</name>
</gene>
<feature type="transmembrane region" description="Helical" evidence="14">
    <location>
        <begin position="103"/>
        <end position="120"/>
    </location>
</feature>
<dbReference type="SFLD" id="SFLDS00052">
    <property type="entry name" value="Ferric_Reductase_Domain"/>
    <property type="match status" value="1"/>
</dbReference>
<keyword evidence="6 14" id="KW-0812">Transmembrane</keyword>
<evidence type="ECO:0000259" key="15">
    <source>
        <dbReference type="PROSITE" id="PS51384"/>
    </source>
</evidence>
<accession>W4JXL9</accession>
<protein>
    <recommendedName>
        <fullName evidence="3">ferric-chelate reductase (NADPH)</fullName>
        <ecNumber evidence="3">1.16.1.9</ecNumber>
    </recommendedName>
</protein>
<dbReference type="InterPro" id="IPR013121">
    <property type="entry name" value="Fe_red_NAD-bd_6"/>
</dbReference>
<dbReference type="PANTHER" id="PTHR32361:SF9">
    <property type="entry name" value="FERRIC REDUCTASE TRANSMEMBRANE COMPONENT 3-RELATED"/>
    <property type="match status" value="1"/>
</dbReference>
<dbReference type="GeneID" id="20672488"/>
<reference evidence="16 17" key="1">
    <citation type="journal article" date="2012" name="New Phytol.">
        <title>Insight into trade-off between wood decay and parasitism from the genome of a fungal forest pathogen.</title>
        <authorList>
            <person name="Olson A."/>
            <person name="Aerts A."/>
            <person name="Asiegbu F."/>
            <person name="Belbahri L."/>
            <person name="Bouzid O."/>
            <person name="Broberg A."/>
            <person name="Canback B."/>
            <person name="Coutinho P.M."/>
            <person name="Cullen D."/>
            <person name="Dalman K."/>
            <person name="Deflorio G."/>
            <person name="van Diepen L.T."/>
            <person name="Dunand C."/>
            <person name="Duplessis S."/>
            <person name="Durling M."/>
            <person name="Gonthier P."/>
            <person name="Grimwood J."/>
            <person name="Fossdal C.G."/>
            <person name="Hansson D."/>
            <person name="Henrissat B."/>
            <person name="Hietala A."/>
            <person name="Himmelstrand K."/>
            <person name="Hoffmeister D."/>
            <person name="Hogberg N."/>
            <person name="James T.Y."/>
            <person name="Karlsson M."/>
            <person name="Kohler A."/>
            <person name="Kues U."/>
            <person name="Lee Y.H."/>
            <person name="Lin Y.C."/>
            <person name="Lind M."/>
            <person name="Lindquist E."/>
            <person name="Lombard V."/>
            <person name="Lucas S."/>
            <person name="Lunden K."/>
            <person name="Morin E."/>
            <person name="Murat C."/>
            <person name="Park J."/>
            <person name="Raffaello T."/>
            <person name="Rouze P."/>
            <person name="Salamov A."/>
            <person name="Schmutz J."/>
            <person name="Solheim H."/>
            <person name="Stahlberg J."/>
            <person name="Velez H."/>
            <person name="de Vries R.P."/>
            <person name="Wiebenga A."/>
            <person name="Woodward S."/>
            <person name="Yakovlev I."/>
            <person name="Garbelotto M."/>
            <person name="Martin F."/>
            <person name="Grigoriev I.V."/>
            <person name="Stenlid J."/>
        </authorList>
    </citation>
    <scope>NUCLEOTIDE SEQUENCE [LARGE SCALE GENOMIC DNA]</scope>
    <source>
        <strain evidence="16 17">TC 32-1</strain>
    </source>
</reference>
<organism evidence="16 17">
    <name type="scientific">Heterobasidion irregulare (strain TC 32-1)</name>
    <dbReference type="NCBI Taxonomy" id="747525"/>
    <lineage>
        <taxon>Eukaryota</taxon>
        <taxon>Fungi</taxon>
        <taxon>Dikarya</taxon>
        <taxon>Basidiomycota</taxon>
        <taxon>Agaricomycotina</taxon>
        <taxon>Agaricomycetes</taxon>
        <taxon>Russulales</taxon>
        <taxon>Bondarzewiaceae</taxon>
        <taxon>Heterobasidion</taxon>
        <taxon>Heterobasidion annosum species complex</taxon>
    </lineage>
</organism>
<dbReference type="InParanoid" id="W4JXL9"/>
<evidence type="ECO:0000256" key="4">
    <source>
        <dbReference type="ARBA" id="ARBA00022448"/>
    </source>
</evidence>
<keyword evidence="17" id="KW-1185">Reference proteome</keyword>
<feature type="transmembrane region" description="Helical" evidence="14">
    <location>
        <begin position="132"/>
        <end position="152"/>
    </location>
</feature>
<dbReference type="GO" id="GO:0052851">
    <property type="term" value="F:ferric-chelate reductase (NADPH) activity"/>
    <property type="evidence" value="ECO:0007669"/>
    <property type="project" value="UniProtKB-EC"/>
</dbReference>
<comment type="subcellular location">
    <subcellularLocation>
        <location evidence="1">Cell membrane</location>
        <topology evidence="1">Multi-pass membrane protein</topology>
    </subcellularLocation>
</comment>
<evidence type="ECO:0000256" key="5">
    <source>
        <dbReference type="ARBA" id="ARBA00022475"/>
    </source>
</evidence>
<dbReference type="Gene3D" id="2.40.30.10">
    <property type="entry name" value="Translation factors"/>
    <property type="match status" value="1"/>
</dbReference>
<keyword evidence="10" id="KW-0406">Ion transport</keyword>